<dbReference type="InterPro" id="IPR043129">
    <property type="entry name" value="ATPase_NBD"/>
</dbReference>
<comment type="similarity">
    <text evidence="1">Belongs to the FGGY kinase family.</text>
</comment>
<accession>A0ABW4H9H6</accession>
<organism evidence="6 7">
    <name type="scientific">Flavobacterium artemisiae</name>
    <dbReference type="NCBI Taxonomy" id="2126556"/>
    <lineage>
        <taxon>Bacteria</taxon>
        <taxon>Pseudomonadati</taxon>
        <taxon>Bacteroidota</taxon>
        <taxon>Flavobacteriia</taxon>
        <taxon>Flavobacteriales</taxon>
        <taxon>Flavobacteriaceae</taxon>
        <taxon>Flavobacterium</taxon>
    </lineage>
</organism>
<dbReference type="InterPro" id="IPR050406">
    <property type="entry name" value="FGGY_Carb_Kinase"/>
</dbReference>
<dbReference type="EC" id="2.7.1.17" evidence="6"/>
<dbReference type="InterPro" id="IPR018484">
    <property type="entry name" value="FGGY_N"/>
</dbReference>
<dbReference type="Proteomes" id="UP001597138">
    <property type="component" value="Unassembled WGS sequence"/>
</dbReference>
<dbReference type="PANTHER" id="PTHR43095">
    <property type="entry name" value="SUGAR KINASE"/>
    <property type="match status" value="1"/>
</dbReference>
<dbReference type="InterPro" id="IPR018485">
    <property type="entry name" value="FGGY_C"/>
</dbReference>
<dbReference type="Gene3D" id="3.30.420.40">
    <property type="match status" value="2"/>
</dbReference>
<dbReference type="InterPro" id="IPR000577">
    <property type="entry name" value="Carb_kinase_FGGY"/>
</dbReference>
<dbReference type="RefSeq" id="WP_379816659.1">
    <property type="nucleotide sequence ID" value="NZ_JBHUDZ010000005.1"/>
</dbReference>
<dbReference type="EMBL" id="JBHUDZ010000005">
    <property type="protein sequence ID" value="MFD1602099.1"/>
    <property type="molecule type" value="Genomic_DNA"/>
</dbReference>
<sequence>MYYIGYDIGSSSVKTAIVEAETGKKVIVLNEPQNEMEIVSLHSDWAEQDPEMWWQYICTATKRAIRESNIDASKIQGVGISYQMHGLVIVDKEGAPLRNSIIWCDSRAVEIGNKAFAEIGEEKCMSHLLNSPGNFTASKLKWVKENEPQLYSKIAKYMLPGDYIALKLTGEVTTTKNGLSEGMLWDYKENKVADWLLEYYGIDTSLTPKIVENFTNQGVINEKGAQESGLPAGIPIVYRAGDQPNNALALNVLRPGEVAATGGTSGVFYAVTETNSGKSTRVNNFVHVNYTESNPRVGKLLNINGAGIQYRWMRNNIGNESYEEMNEKASQINVGSQGLVVIPFGNGAERMFNNKNIGSHILNLNFNIHTNAHLFRASLEAIAFSFVYGMECLKDDNATINVIRAGNDNLFRSEIFSNTVATLIGHEIEIYNTTGAVGAARAVGLTDGDFEKFGSGITTNDHVMTFLPLKNKEEYETAYNKWKQELELILTNK</sequence>
<feature type="domain" description="Carbohydrate kinase FGGY N-terminal" evidence="4">
    <location>
        <begin position="2"/>
        <end position="245"/>
    </location>
</feature>
<comment type="caution">
    <text evidence="6">The sequence shown here is derived from an EMBL/GenBank/DDBJ whole genome shotgun (WGS) entry which is preliminary data.</text>
</comment>
<dbReference type="Pfam" id="PF00370">
    <property type="entry name" value="FGGY_N"/>
    <property type="match status" value="1"/>
</dbReference>
<dbReference type="PIRSF" id="PIRSF000538">
    <property type="entry name" value="GlpK"/>
    <property type="match status" value="1"/>
</dbReference>
<keyword evidence="3" id="KW-0418">Kinase</keyword>
<reference evidence="7" key="1">
    <citation type="journal article" date="2019" name="Int. J. Syst. Evol. Microbiol.">
        <title>The Global Catalogue of Microorganisms (GCM) 10K type strain sequencing project: providing services to taxonomists for standard genome sequencing and annotation.</title>
        <authorList>
            <consortium name="The Broad Institute Genomics Platform"/>
            <consortium name="The Broad Institute Genome Sequencing Center for Infectious Disease"/>
            <person name="Wu L."/>
            <person name="Ma J."/>
        </authorList>
    </citation>
    <scope>NUCLEOTIDE SEQUENCE [LARGE SCALE GENOMIC DNA]</scope>
    <source>
        <strain evidence="7">CCUG 70865</strain>
    </source>
</reference>
<keyword evidence="2 6" id="KW-0808">Transferase</keyword>
<dbReference type="CDD" id="cd07809">
    <property type="entry name" value="ASKHA_NBD_FGGY_BaXK-like"/>
    <property type="match status" value="1"/>
</dbReference>
<dbReference type="SUPFAM" id="SSF53067">
    <property type="entry name" value="Actin-like ATPase domain"/>
    <property type="match status" value="2"/>
</dbReference>
<evidence type="ECO:0000313" key="7">
    <source>
        <dbReference type="Proteomes" id="UP001597138"/>
    </source>
</evidence>
<evidence type="ECO:0000256" key="3">
    <source>
        <dbReference type="ARBA" id="ARBA00022777"/>
    </source>
</evidence>
<dbReference type="GO" id="GO:0004856">
    <property type="term" value="F:D-xylulokinase activity"/>
    <property type="evidence" value="ECO:0007669"/>
    <property type="project" value="UniProtKB-EC"/>
</dbReference>
<dbReference type="PANTHER" id="PTHR43095:SF5">
    <property type="entry name" value="XYLULOSE KINASE"/>
    <property type="match status" value="1"/>
</dbReference>
<evidence type="ECO:0000256" key="2">
    <source>
        <dbReference type="ARBA" id="ARBA00022679"/>
    </source>
</evidence>
<protein>
    <submittedName>
        <fullName evidence="6">Xylulokinase</fullName>
        <ecNumber evidence="6">2.7.1.17</ecNumber>
    </submittedName>
</protein>
<evidence type="ECO:0000259" key="5">
    <source>
        <dbReference type="Pfam" id="PF02782"/>
    </source>
</evidence>
<gene>
    <name evidence="6" type="ORF">ACFSC2_05030</name>
</gene>
<proteinExistence type="inferred from homology"/>
<name>A0ABW4H9H6_9FLAO</name>
<evidence type="ECO:0000256" key="1">
    <source>
        <dbReference type="ARBA" id="ARBA00009156"/>
    </source>
</evidence>
<dbReference type="Pfam" id="PF02782">
    <property type="entry name" value="FGGY_C"/>
    <property type="match status" value="1"/>
</dbReference>
<feature type="domain" description="Carbohydrate kinase FGGY C-terminal" evidence="5">
    <location>
        <begin position="259"/>
        <end position="440"/>
    </location>
</feature>
<evidence type="ECO:0000313" key="6">
    <source>
        <dbReference type="EMBL" id="MFD1602099.1"/>
    </source>
</evidence>
<evidence type="ECO:0000259" key="4">
    <source>
        <dbReference type="Pfam" id="PF00370"/>
    </source>
</evidence>
<keyword evidence="7" id="KW-1185">Reference proteome</keyword>